<protein>
    <submittedName>
        <fullName evidence="1">Uncharacterized protein</fullName>
    </submittedName>
</protein>
<evidence type="ECO:0000313" key="1">
    <source>
        <dbReference type="EMBL" id="SVA30193.1"/>
    </source>
</evidence>
<organism evidence="1">
    <name type="scientific">marine metagenome</name>
    <dbReference type="NCBI Taxonomy" id="408172"/>
    <lineage>
        <taxon>unclassified sequences</taxon>
        <taxon>metagenomes</taxon>
        <taxon>ecological metagenomes</taxon>
    </lineage>
</organism>
<gene>
    <name evidence="1" type="ORF">METZ01_LOCUS83047</name>
</gene>
<name>A0A381UTK2_9ZZZZ</name>
<reference evidence="1" key="1">
    <citation type="submission" date="2018-05" db="EMBL/GenBank/DDBJ databases">
        <authorList>
            <person name="Lanie J.A."/>
            <person name="Ng W.-L."/>
            <person name="Kazmierczak K.M."/>
            <person name="Andrzejewski T.M."/>
            <person name="Davidsen T.M."/>
            <person name="Wayne K.J."/>
            <person name="Tettelin H."/>
            <person name="Glass J.I."/>
            <person name="Rusch D."/>
            <person name="Podicherti R."/>
            <person name="Tsui H.-C.T."/>
            <person name="Winkler M.E."/>
        </authorList>
    </citation>
    <scope>NUCLEOTIDE SEQUENCE</scope>
</reference>
<proteinExistence type="predicted"/>
<accession>A0A381UTK2</accession>
<dbReference type="AlphaFoldDB" id="A0A381UTK2"/>
<dbReference type="EMBL" id="UINC01006884">
    <property type="protein sequence ID" value="SVA30193.1"/>
    <property type="molecule type" value="Genomic_DNA"/>
</dbReference>
<sequence length="33" mass="3644">MVQSHFLINPTTMLLSLVIVSKPETVNFACPNV</sequence>